<protein>
    <submittedName>
        <fullName evidence="1">Uncharacterized protein</fullName>
    </submittedName>
</protein>
<evidence type="ECO:0000313" key="1">
    <source>
        <dbReference type="EMBL" id="SPF35719.1"/>
    </source>
</evidence>
<reference evidence="2" key="1">
    <citation type="submission" date="2018-02" db="EMBL/GenBank/DDBJ databases">
        <authorList>
            <person name="Hausmann B."/>
        </authorList>
    </citation>
    <scope>NUCLEOTIDE SEQUENCE [LARGE SCALE GENOMIC DNA]</scope>
    <source>
        <strain evidence="2">Peat soil MAG SbF1</strain>
    </source>
</reference>
<proteinExistence type="predicted"/>
<sequence length="49" mass="5567">MALMLVVAALSGEEKIIEKALRIVDYHLRRNYCAYKSHSSKKLNSSLTN</sequence>
<dbReference type="Proteomes" id="UP000238916">
    <property type="component" value="Unassembled WGS sequence"/>
</dbReference>
<accession>A0A2U3K7T8</accession>
<evidence type="ECO:0000313" key="2">
    <source>
        <dbReference type="Proteomes" id="UP000238916"/>
    </source>
</evidence>
<gene>
    <name evidence="1" type="ORF">SBF1_1540008</name>
</gene>
<name>A0A2U3K7T8_9FIRM</name>
<dbReference type="AlphaFoldDB" id="A0A2U3K7T8"/>
<organism evidence="1 2">
    <name type="scientific">Candidatus Desulfosporosinus infrequens</name>
    <dbReference type="NCBI Taxonomy" id="2043169"/>
    <lineage>
        <taxon>Bacteria</taxon>
        <taxon>Bacillati</taxon>
        <taxon>Bacillota</taxon>
        <taxon>Clostridia</taxon>
        <taxon>Eubacteriales</taxon>
        <taxon>Desulfitobacteriaceae</taxon>
        <taxon>Desulfosporosinus</taxon>
    </lineage>
</organism>
<dbReference type="EMBL" id="OMOF01000062">
    <property type="protein sequence ID" value="SPF35719.1"/>
    <property type="molecule type" value="Genomic_DNA"/>
</dbReference>